<dbReference type="AlphaFoldDB" id="A0A0D6QBH8"/>
<evidence type="ECO:0000256" key="6">
    <source>
        <dbReference type="ARBA" id="ARBA00023136"/>
    </source>
</evidence>
<feature type="transmembrane region" description="Helical" evidence="7">
    <location>
        <begin position="68"/>
        <end position="87"/>
    </location>
</feature>
<evidence type="ECO:0000256" key="7">
    <source>
        <dbReference type="RuleBase" id="RU363032"/>
    </source>
</evidence>
<evidence type="ECO:0000256" key="1">
    <source>
        <dbReference type="ARBA" id="ARBA00004651"/>
    </source>
</evidence>
<comment type="subcellular location">
    <subcellularLocation>
        <location evidence="1 7">Cell membrane</location>
        <topology evidence="1 7">Multi-pass membrane protein</topology>
    </subcellularLocation>
</comment>
<dbReference type="InterPro" id="IPR035906">
    <property type="entry name" value="MetI-like_sf"/>
</dbReference>
<keyword evidence="4 7" id="KW-0812">Transmembrane</keyword>
<dbReference type="SUPFAM" id="SSF161098">
    <property type="entry name" value="MetI-like"/>
    <property type="match status" value="2"/>
</dbReference>
<dbReference type="PROSITE" id="PS50928">
    <property type="entry name" value="ABC_TM1"/>
    <property type="match status" value="1"/>
</dbReference>
<dbReference type="CDD" id="cd06261">
    <property type="entry name" value="TM_PBP2"/>
    <property type="match status" value="1"/>
</dbReference>
<accession>A0A0D6QBH8</accession>
<feature type="transmembrane region" description="Helical" evidence="7">
    <location>
        <begin position="369"/>
        <end position="391"/>
    </location>
</feature>
<keyword evidence="5 7" id="KW-1133">Transmembrane helix</keyword>
<sequence length="531" mass="55256">MTMRRYSNLRPALAWGGSFGAVVLLWQCAALVVALPGPLAIMRRIGTDGPALYWNAGLATLRCALPGWAGATVAAALCALPATMWPVLAPGLFQLGVMSYCLPSLAIGPVLMIVLDGDGPRIMLAALASFFTMLVGSMTGLRACSPSQTLLVTAFGGTALQALLRVRLRAALPAWFAALRISAPASVLGAMVGEFLGAEHGLGVLLINAQQSLDLSRTCAVTLVSAAFAGVLYAGVGIVGHACTHWARDMPLDLARDSEALRAGWTAGPNRMRVLLHGAGRLAGTTVLALGAWWLVLRMSGVTPYVGRSPYDVLLYLTDGAEGPPRISAIAGELGITLQDMAAGLVGGIMAGLVLAMCAQLWPPLHRLLAGPVFIMQAIPLIATTPLLILLFGRGEAIVVTVGTIVTFFPVFVTVSQSFAQTPRTALALIAANGGGRVDALRRVQLPAALPSIFAALRIAAPLAMTGALIAEWLATGRGMGYMLLNAVSMSDYDGLWARVTVTTTVSMILYGLVGLGEVVAMRALTGGRAR</sequence>
<dbReference type="EMBL" id="BANJ01000042">
    <property type="protein sequence ID" value="GAO00192.1"/>
    <property type="molecule type" value="Genomic_DNA"/>
</dbReference>
<dbReference type="InterPro" id="IPR000515">
    <property type="entry name" value="MetI-like"/>
</dbReference>
<dbReference type="Gene3D" id="1.10.3720.10">
    <property type="entry name" value="MetI-like"/>
    <property type="match status" value="2"/>
</dbReference>
<comment type="similarity">
    <text evidence="7">Belongs to the binding-protein-dependent transport system permease family.</text>
</comment>
<evidence type="ECO:0000256" key="3">
    <source>
        <dbReference type="ARBA" id="ARBA00022475"/>
    </source>
</evidence>
<reference evidence="9 10" key="1">
    <citation type="submission" date="2012-11" db="EMBL/GenBank/DDBJ databases">
        <title>Whole genome sequence of Gluconacetobacter xylinus NBRC 13693.</title>
        <authorList>
            <person name="Azuma Y."/>
            <person name="Higashiura N."/>
            <person name="Hirakawa H."/>
            <person name="Matsushita K."/>
        </authorList>
    </citation>
    <scope>NUCLEOTIDE SEQUENCE [LARGE SCALE GENOMIC DNA]</scope>
    <source>
        <strain evidence="9 10">NBRC 13693</strain>
    </source>
</reference>
<dbReference type="RefSeq" id="WP_048856582.1">
    <property type="nucleotide sequence ID" value="NZ_BANJ01000042.1"/>
</dbReference>
<evidence type="ECO:0000313" key="10">
    <source>
        <dbReference type="Proteomes" id="UP000032683"/>
    </source>
</evidence>
<feature type="transmembrane region" description="Helical" evidence="7">
    <location>
        <begin position="12"/>
        <end position="35"/>
    </location>
</feature>
<feature type="transmembrane region" description="Helical" evidence="7">
    <location>
        <begin position="397"/>
        <end position="415"/>
    </location>
</feature>
<feature type="transmembrane region" description="Helical" evidence="7">
    <location>
        <begin position="274"/>
        <end position="296"/>
    </location>
</feature>
<dbReference type="PANTHER" id="PTHR30151:SF0">
    <property type="entry name" value="ABC TRANSPORTER PERMEASE PROTEIN MJ0413-RELATED"/>
    <property type="match status" value="1"/>
</dbReference>
<evidence type="ECO:0000313" key="9">
    <source>
        <dbReference type="EMBL" id="GAO00192.1"/>
    </source>
</evidence>
<dbReference type="PANTHER" id="PTHR30151">
    <property type="entry name" value="ALKANE SULFONATE ABC TRANSPORTER-RELATED, MEMBRANE SUBUNIT"/>
    <property type="match status" value="1"/>
</dbReference>
<feature type="transmembrane region" description="Helical" evidence="7">
    <location>
        <begin position="93"/>
        <end position="115"/>
    </location>
</feature>
<feature type="transmembrane region" description="Helical" evidence="7">
    <location>
        <begin position="215"/>
        <end position="240"/>
    </location>
</feature>
<feature type="transmembrane region" description="Helical" evidence="7">
    <location>
        <begin position="496"/>
        <end position="521"/>
    </location>
</feature>
<evidence type="ECO:0000256" key="4">
    <source>
        <dbReference type="ARBA" id="ARBA00022692"/>
    </source>
</evidence>
<dbReference type="GO" id="GO:0055085">
    <property type="term" value="P:transmembrane transport"/>
    <property type="evidence" value="ECO:0007669"/>
    <property type="project" value="InterPro"/>
</dbReference>
<evidence type="ECO:0000256" key="2">
    <source>
        <dbReference type="ARBA" id="ARBA00022448"/>
    </source>
</evidence>
<keyword evidence="3" id="KW-1003">Cell membrane</keyword>
<proteinExistence type="inferred from homology"/>
<keyword evidence="6 7" id="KW-0472">Membrane</keyword>
<comment type="caution">
    <text evidence="9">The sequence shown here is derived from an EMBL/GenBank/DDBJ whole genome shotgun (WGS) entry which is preliminary data.</text>
</comment>
<feature type="transmembrane region" description="Helical" evidence="7">
    <location>
        <begin position="176"/>
        <end position="195"/>
    </location>
</feature>
<keyword evidence="2 7" id="KW-0813">Transport</keyword>
<evidence type="ECO:0000256" key="5">
    <source>
        <dbReference type="ARBA" id="ARBA00022989"/>
    </source>
</evidence>
<feature type="transmembrane region" description="Helical" evidence="7">
    <location>
        <begin position="341"/>
        <end position="362"/>
    </location>
</feature>
<evidence type="ECO:0000259" key="8">
    <source>
        <dbReference type="PROSITE" id="PS50928"/>
    </source>
</evidence>
<protein>
    <submittedName>
        <fullName evidence="9">ABC transporter</fullName>
    </submittedName>
</protein>
<dbReference type="Pfam" id="PF00528">
    <property type="entry name" value="BPD_transp_1"/>
    <property type="match status" value="2"/>
</dbReference>
<feature type="transmembrane region" description="Helical" evidence="7">
    <location>
        <begin position="452"/>
        <end position="476"/>
    </location>
</feature>
<dbReference type="Proteomes" id="UP000032683">
    <property type="component" value="Unassembled WGS sequence"/>
</dbReference>
<name>A0A0D6QBH8_KOMXY</name>
<dbReference type="GO" id="GO:0005886">
    <property type="term" value="C:plasma membrane"/>
    <property type="evidence" value="ECO:0007669"/>
    <property type="project" value="UniProtKB-SubCell"/>
</dbReference>
<feature type="domain" description="ABC transmembrane type-1" evidence="8">
    <location>
        <begin position="330"/>
        <end position="514"/>
    </location>
</feature>
<gene>
    <name evidence="9" type="ORF">Gxy13693_042_026</name>
</gene>
<organism evidence="9 10">
    <name type="scientific">Komagataeibacter xylinus NBRC 13693</name>
    <dbReference type="NCBI Taxonomy" id="1234668"/>
    <lineage>
        <taxon>Bacteria</taxon>
        <taxon>Pseudomonadati</taxon>
        <taxon>Pseudomonadota</taxon>
        <taxon>Alphaproteobacteria</taxon>
        <taxon>Acetobacterales</taxon>
        <taxon>Acetobacteraceae</taxon>
        <taxon>Komagataeibacter</taxon>
    </lineage>
</organism>
<feature type="transmembrane region" description="Helical" evidence="7">
    <location>
        <begin position="122"/>
        <end position="141"/>
    </location>
</feature>